<reference evidence="3" key="1">
    <citation type="submission" date="2023-05" db="EMBL/GenBank/DDBJ databases">
        <title>Nepenthes gracilis genome sequencing.</title>
        <authorList>
            <person name="Fukushima K."/>
        </authorList>
    </citation>
    <scope>NUCLEOTIDE SEQUENCE</scope>
    <source>
        <strain evidence="3">SING2019-196</strain>
    </source>
</reference>
<evidence type="ECO:0000259" key="2">
    <source>
        <dbReference type="Pfam" id="PF14547"/>
    </source>
</evidence>
<evidence type="ECO:0000313" key="4">
    <source>
        <dbReference type="Proteomes" id="UP001279734"/>
    </source>
</evidence>
<protein>
    <recommendedName>
        <fullName evidence="2">Hydrophobic seed protein domain-containing protein</fullName>
    </recommendedName>
</protein>
<feature type="chain" id="PRO_5042182579" description="Hydrophobic seed protein domain-containing protein" evidence="1">
    <location>
        <begin position="25"/>
        <end position="117"/>
    </location>
</feature>
<dbReference type="AlphaFoldDB" id="A0AAD3TH45"/>
<sequence length="117" mass="12453">MALKITTPLAFFLFLALIVDITAAKTRRGPTSAPSPGPGSRCIVLGECVKSYAVWKFEPQSKPKCCFVLKGFRLSKAKRCICKAIEAKGLAGEADAILSSFLSGCGLLPPSEGFRCP</sequence>
<dbReference type="InterPro" id="IPR036312">
    <property type="entry name" value="Bifun_inhib/LTP/seed_sf"/>
</dbReference>
<dbReference type="EMBL" id="BSYO01000035">
    <property type="protein sequence ID" value="GMH28898.1"/>
    <property type="molecule type" value="Genomic_DNA"/>
</dbReference>
<keyword evidence="1" id="KW-0732">Signal</keyword>
<dbReference type="Proteomes" id="UP001279734">
    <property type="component" value="Unassembled WGS sequence"/>
</dbReference>
<evidence type="ECO:0000313" key="3">
    <source>
        <dbReference type="EMBL" id="GMH28898.1"/>
    </source>
</evidence>
<dbReference type="SUPFAM" id="SSF47699">
    <property type="entry name" value="Bifunctional inhibitor/lipid-transfer protein/seed storage 2S albumin"/>
    <property type="match status" value="1"/>
</dbReference>
<accession>A0AAD3TH45</accession>
<feature type="signal peptide" evidence="1">
    <location>
        <begin position="1"/>
        <end position="24"/>
    </location>
</feature>
<evidence type="ECO:0000256" key="1">
    <source>
        <dbReference type="SAM" id="SignalP"/>
    </source>
</evidence>
<feature type="domain" description="Hydrophobic seed protein" evidence="2">
    <location>
        <begin position="47"/>
        <end position="117"/>
    </location>
</feature>
<gene>
    <name evidence="3" type="ORF">Nepgr_030741</name>
</gene>
<name>A0AAD3TH45_NEPGR</name>
<organism evidence="3 4">
    <name type="scientific">Nepenthes gracilis</name>
    <name type="common">Slender pitcher plant</name>
    <dbReference type="NCBI Taxonomy" id="150966"/>
    <lineage>
        <taxon>Eukaryota</taxon>
        <taxon>Viridiplantae</taxon>
        <taxon>Streptophyta</taxon>
        <taxon>Embryophyta</taxon>
        <taxon>Tracheophyta</taxon>
        <taxon>Spermatophyta</taxon>
        <taxon>Magnoliopsida</taxon>
        <taxon>eudicotyledons</taxon>
        <taxon>Gunneridae</taxon>
        <taxon>Pentapetalae</taxon>
        <taxon>Caryophyllales</taxon>
        <taxon>Nepenthaceae</taxon>
        <taxon>Nepenthes</taxon>
    </lineage>
</organism>
<dbReference type="Pfam" id="PF14547">
    <property type="entry name" value="Hydrophob_seed"/>
    <property type="match status" value="1"/>
</dbReference>
<comment type="caution">
    <text evidence="3">The sequence shown here is derived from an EMBL/GenBank/DDBJ whole genome shotgun (WGS) entry which is preliminary data.</text>
</comment>
<keyword evidence="4" id="KW-1185">Reference proteome</keyword>
<proteinExistence type="predicted"/>
<dbReference type="Gene3D" id="1.10.110.10">
    <property type="entry name" value="Plant lipid-transfer and hydrophobic proteins"/>
    <property type="match status" value="1"/>
</dbReference>
<dbReference type="InterPro" id="IPR027923">
    <property type="entry name" value="Hydrophob_seed_dom"/>
</dbReference>